<dbReference type="PATRIC" id="fig|476652.3.peg.1770"/>
<dbReference type="STRING" id="476652.DEAC_c17130"/>
<evidence type="ECO:0000313" key="2">
    <source>
        <dbReference type="Proteomes" id="UP000036356"/>
    </source>
</evidence>
<proteinExistence type="predicted"/>
<organism evidence="1 2">
    <name type="scientific">Desulfosporosinus acididurans</name>
    <dbReference type="NCBI Taxonomy" id="476652"/>
    <lineage>
        <taxon>Bacteria</taxon>
        <taxon>Bacillati</taxon>
        <taxon>Bacillota</taxon>
        <taxon>Clostridia</taxon>
        <taxon>Eubacteriales</taxon>
        <taxon>Desulfitobacteriaceae</taxon>
        <taxon>Desulfosporosinus</taxon>
    </lineage>
</organism>
<dbReference type="EMBL" id="LDZY01000005">
    <property type="protein sequence ID" value="KLU66314.1"/>
    <property type="molecule type" value="Genomic_DNA"/>
</dbReference>
<reference evidence="1 2" key="1">
    <citation type="submission" date="2015-06" db="EMBL/GenBank/DDBJ databases">
        <title>Draft genome of the moderately acidophilic sulfate reducer Candidatus Desulfosporosinus acididurans strain M1.</title>
        <authorList>
            <person name="Poehlein A."/>
            <person name="Petzsch P."/>
            <person name="Johnson B.D."/>
            <person name="Schloemann M."/>
            <person name="Daniel R."/>
            <person name="Muehling M."/>
        </authorList>
    </citation>
    <scope>NUCLEOTIDE SEQUENCE [LARGE SCALE GENOMIC DNA]</scope>
    <source>
        <strain evidence="1 2">M1</strain>
    </source>
</reference>
<dbReference type="Proteomes" id="UP000036356">
    <property type="component" value="Unassembled WGS sequence"/>
</dbReference>
<protein>
    <recommendedName>
        <fullName evidence="3">DUF4926 domain-containing protein</fullName>
    </recommendedName>
</protein>
<sequence length="70" mass="7605">MGIREFDVVEITKDVVVKSDGVVITYAPGTRAAVLEVFQPPLRYLIEFVSSDGSDVNQALVGPLDVKLVQ</sequence>
<dbReference type="AlphaFoldDB" id="A0A0J1FS58"/>
<gene>
    <name evidence="1" type="ORF">DEAC_c17130</name>
</gene>
<evidence type="ECO:0008006" key="3">
    <source>
        <dbReference type="Google" id="ProtNLM"/>
    </source>
</evidence>
<keyword evidence="2" id="KW-1185">Reference proteome</keyword>
<evidence type="ECO:0000313" key="1">
    <source>
        <dbReference type="EMBL" id="KLU66314.1"/>
    </source>
</evidence>
<name>A0A0J1FS58_9FIRM</name>
<accession>A0A0J1FS58</accession>
<comment type="caution">
    <text evidence="1">The sequence shown here is derived from an EMBL/GenBank/DDBJ whole genome shotgun (WGS) entry which is preliminary data.</text>
</comment>